<dbReference type="InterPro" id="IPR053747">
    <property type="entry name" value="Fluoresc_Recovery_Reg"/>
</dbReference>
<gene>
    <name evidence="1" type="ORF">sS8_5658</name>
</gene>
<dbReference type="InterPro" id="IPR041601">
    <property type="entry name" value="FRP"/>
</dbReference>
<dbReference type="RefSeq" id="WP_197716647.1">
    <property type="nucleotide sequence ID" value="NZ_AP017928.1"/>
</dbReference>
<name>A0A286T5R9_9GAMM</name>
<proteinExistence type="predicted"/>
<dbReference type="Pfam" id="PF18032">
    <property type="entry name" value="FRP"/>
    <property type="match status" value="1"/>
</dbReference>
<protein>
    <recommendedName>
        <fullName evidence="3">Fluorescence recovery protein</fullName>
    </recommendedName>
</protein>
<evidence type="ECO:0008006" key="3">
    <source>
        <dbReference type="Google" id="ProtNLM"/>
    </source>
</evidence>
<sequence>MNFKWSDSEKKVARRAFDKALEKECASIMARFKDMAAKVEKPEDLWAVHDYLTKQQRAIDEKYDYRYSQLIFVFARLLGEKWIDEKDLHGLSAEKLQAIQYILSG</sequence>
<reference evidence="1 2" key="1">
    <citation type="submission" date="2016-12" db="EMBL/GenBank/DDBJ databases">
        <title>Genome sequencing of Methylocaldum marinum.</title>
        <authorList>
            <person name="Takeuchi M."/>
            <person name="Kamagata Y."/>
            <person name="Hiraoka S."/>
            <person name="Oshima K."/>
            <person name="Hattori M."/>
            <person name="Iwasaki W."/>
        </authorList>
    </citation>
    <scope>NUCLEOTIDE SEQUENCE [LARGE SCALE GENOMIC DNA]</scope>
    <source>
        <strain evidence="1 2">S8</strain>
    </source>
</reference>
<dbReference type="Proteomes" id="UP000266313">
    <property type="component" value="Chromosome"/>
</dbReference>
<dbReference type="KEGG" id="mmai:sS8_5658"/>
<dbReference type="EMBL" id="AP017928">
    <property type="protein sequence ID" value="BBA37575.1"/>
    <property type="molecule type" value="Genomic_DNA"/>
</dbReference>
<keyword evidence="2" id="KW-1185">Reference proteome</keyword>
<dbReference type="Gene3D" id="6.10.140.1840">
    <property type="match status" value="1"/>
</dbReference>
<organism evidence="1 2">
    <name type="scientific">Methylocaldum marinum</name>
    <dbReference type="NCBI Taxonomy" id="1432792"/>
    <lineage>
        <taxon>Bacteria</taxon>
        <taxon>Pseudomonadati</taxon>
        <taxon>Pseudomonadota</taxon>
        <taxon>Gammaproteobacteria</taxon>
        <taxon>Methylococcales</taxon>
        <taxon>Methylococcaceae</taxon>
        <taxon>Methylocaldum</taxon>
    </lineage>
</organism>
<evidence type="ECO:0000313" key="1">
    <source>
        <dbReference type="EMBL" id="BBA37575.1"/>
    </source>
</evidence>
<dbReference type="GO" id="GO:0042651">
    <property type="term" value="C:thylakoid membrane"/>
    <property type="evidence" value="ECO:0007669"/>
    <property type="project" value="InterPro"/>
</dbReference>
<dbReference type="AlphaFoldDB" id="A0A286T5R9"/>
<accession>A0A286T5R9</accession>
<evidence type="ECO:0000313" key="2">
    <source>
        <dbReference type="Proteomes" id="UP000266313"/>
    </source>
</evidence>